<name>A0A0D0HDZ1_9BACT</name>
<dbReference type="Pfam" id="PF16266">
    <property type="entry name" value="DUF4919"/>
    <property type="match status" value="1"/>
</dbReference>
<evidence type="ECO:0000313" key="1">
    <source>
        <dbReference type="EMBL" id="KIP63213.1"/>
    </source>
</evidence>
<evidence type="ECO:0000313" key="2">
    <source>
        <dbReference type="Proteomes" id="UP000032046"/>
    </source>
</evidence>
<reference evidence="1 2" key="1">
    <citation type="submission" date="2015-01" db="EMBL/GenBank/DDBJ databases">
        <title>Comparative genomics of non-oral Prevotella species.</title>
        <authorList>
            <person name="Accetto T."/>
            <person name="Nograsek B."/>
            <person name="Avgustin G."/>
        </authorList>
    </citation>
    <scope>NUCLEOTIDE SEQUENCE [LARGE SCALE GENOMIC DNA]</scope>
    <source>
        <strain evidence="1 2">P5-119</strain>
    </source>
</reference>
<comment type="caution">
    <text evidence="1">The sequence shown here is derived from an EMBL/GenBank/DDBJ whole genome shotgun (WGS) entry which is preliminary data.</text>
</comment>
<dbReference type="InterPro" id="IPR032578">
    <property type="entry name" value="DUF4919"/>
</dbReference>
<sequence>MYGFTFTKAYADGDLEDALFMDYWKDLYFDLDLDMGPLAESTGSVEDDLAMMMDDDYEVDTPQERLLMETIDSTGDGKTPETALCVIDVHQEYEYITRKFPYSCLKMVKQSVSDGIDCLYFDENPFDVDRIFFDIKRRFDVGYPCPTDDVNLKPNEQQCLTDQHYS</sequence>
<dbReference type="AlphaFoldDB" id="A0A0D0HDZ1"/>
<dbReference type="Proteomes" id="UP000032046">
    <property type="component" value="Unassembled WGS sequence"/>
</dbReference>
<dbReference type="STRING" id="1602171.ST44_04710"/>
<protein>
    <submittedName>
        <fullName evidence="1">Uncharacterized protein</fullName>
    </submittedName>
</protein>
<accession>A0A0D0HDZ1</accession>
<organism evidence="1 2">
    <name type="scientific">Prevotella pectinovora</name>
    <dbReference type="NCBI Taxonomy" id="1602169"/>
    <lineage>
        <taxon>Bacteria</taxon>
        <taxon>Pseudomonadati</taxon>
        <taxon>Bacteroidota</taxon>
        <taxon>Bacteroidia</taxon>
        <taxon>Bacteroidales</taxon>
        <taxon>Prevotellaceae</taxon>
        <taxon>Prevotella</taxon>
    </lineage>
</organism>
<dbReference type="RefSeq" id="WP_042518508.1">
    <property type="nucleotide sequence ID" value="NZ_JXQI01000068.1"/>
</dbReference>
<dbReference type="EMBL" id="JXQK01000046">
    <property type="protein sequence ID" value="KIP63213.1"/>
    <property type="molecule type" value="Genomic_DNA"/>
</dbReference>
<dbReference type="OrthoDB" id="1067887at2"/>
<gene>
    <name evidence="1" type="ORF">ST44_04710</name>
</gene>
<keyword evidence="2" id="KW-1185">Reference proteome</keyword>
<proteinExistence type="predicted"/>